<dbReference type="AlphaFoldDB" id="A0A2Z4JUY1"/>
<name>A0A2Z4JUY1_9BURK</name>
<dbReference type="PROSITE" id="PS50222">
    <property type="entry name" value="EF_HAND_2"/>
    <property type="match status" value="1"/>
</dbReference>
<reference evidence="2" key="1">
    <citation type="submission" date="2018-06" db="EMBL/GenBank/DDBJ databases">
        <title>Description of a new Polynucleobacter species.</title>
        <authorList>
            <person name="Hahn M.W."/>
        </authorList>
    </citation>
    <scope>NUCLEOTIDE SEQUENCE [LARGE SCALE GENOMIC DNA]</scope>
    <source>
        <strain evidence="2">MG-25-Pas1-D2</strain>
    </source>
</reference>
<sequence length="80" mass="8495">MSFVLAGLGGQITAQAQTQMSAEDKEIVAKFKAADKNHDGKLTLAEAQAGMPRVAAHFSYIDSQGRGYVTLDQILALANN</sequence>
<gene>
    <name evidence="1" type="ORF">Pas1_04355</name>
</gene>
<dbReference type="InterPro" id="IPR011992">
    <property type="entry name" value="EF-hand-dom_pair"/>
</dbReference>
<dbReference type="GO" id="GO:0005509">
    <property type="term" value="F:calcium ion binding"/>
    <property type="evidence" value="ECO:0007669"/>
    <property type="project" value="InterPro"/>
</dbReference>
<proteinExistence type="predicted"/>
<dbReference type="Proteomes" id="UP000248592">
    <property type="component" value="Chromosome"/>
</dbReference>
<accession>A0A2Z4JUY1</accession>
<dbReference type="Gene3D" id="1.10.238.10">
    <property type="entry name" value="EF-hand"/>
    <property type="match status" value="1"/>
</dbReference>
<dbReference type="SUPFAM" id="SSF47473">
    <property type="entry name" value="EF-hand"/>
    <property type="match status" value="1"/>
</dbReference>
<dbReference type="InterPro" id="IPR002048">
    <property type="entry name" value="EF_hand_dom"/>
</dbReference>
<evidence type="ECO:0000313" key="2">
    <source>
        <dbReference type="Proteomes" id="UP000248592"/>
    </source>
</evidence>
<evidence type="ECO:0000313" key="1">
    <source>
        <dbReference type="EMBL" id="AWW50657.1"/>
    </source>
</evidence>
<organism evidence="1 2">
    <name type="scientific">Polynucleobacter paneuropaeus</name>
    <dbReference type="NCBI Taxonomy" id="2527775"/>
    <lineage>
        <taxon>Bacteria</taxon>
        <taxon>Pseudomonadati</taxon>
        <taxon>Pseudomonadota</taxon>
        <taxon>Betaproteobacteria</taxon>
        <taxon>Burkholderiales</taxon>
        <taxon>Burkholderiaceae</taxon>
        <taxon>Polynucleobacter</taxon>
    </lineage>
</organism>
<dbReference type="EMBL" id="CP030085">
    <property type="protein sequence ID" value="AWW50657.1"/>
    <property type="molecule type" value="Genomic_DNA"/>
</dbReference>
<protein>
    <submittedName>
        <fullName evidence="1">EF-hand domain-containing protein</fullName>
    </submittedName>
</protein>